<protein>
    <submittedName>
        <fullName evidence="1">Uncharacterized protein</fullName>
    </submittedName>
</protein>
<keyword evidence="2" id="KW-1185">Reference proteome</keyword>
<reference evidence="1 2" key="1">
    <citation type="submission" date="2023-03" db="EMBL/GenBank/DDBJ databases">
        <title>Comparative genome and transcriptome analysis combination mining strategies for increasing vitamin B12 production of Ensifer adhaerens strain.</title>
        <authorList>
            <person name="Yongheng L."/>
        </authorList>
    </citation>
    <scope>NUCLEOTIDE SEQUENCE [LARGE SCALE GENOMIC DNA]</scope>
    <source>
        <strain evidence="1 2">Casida A-T305</strain>
    </source>
</reference>
<dbReference type="RefSeq" id="WP_156552953.1">
    <property type="nucleotide sequence ID" value="NZ_CP015880.1"/>
</dbReference>
<dbReference type="Proteomes" id="UP001214094">
    <property type="component" value="Chromosome"/>
</dbReference>
<proteinExistence type="predicted"/>
<sequence length="50" mass="5532">MIDATNCGGNKSVHFRLQADGDTVVETTLFNTILAVNPRDVLKRVRYGQP</sequence>
<dbReference type="EMBL" id="CP121308">
    <property type="protein sequence ID" value="WFP92057.1"/>
    <property type="molecule type" value="Genomic_DNA"/>
</dbReference>
<evidence type="ECO:0000313" key="2">
    <source>
        <dbReference type="Proteomes" id="UP001214094"/>
    </source>
</evidence>
<evidence type="ECO:0000313" key="1">
    <source>
        <dbReference type="EMBL" id="WFP92057.1"/>
    </source>
</evidence>
<accession>A0ABY8HIW1</accession>
<name>A0ABY8HIW1_ENSAD</name>
<dbReference type="GeneID" id="42983300"/>
<gene>
    <name evidence="1" type="ORF">P4B07_06720</name>
</gene>
<organism evidence="1 2">
    <name type="scientific">Ensifer adhaerens</name>
    <name type="common">Sinorhizobium morelense</name>
    <dbReference type="NCBI Taxonomy" id="106592"/>
    <lineage>
        <taxon>Bacteria</taxon>
        <taxon>Pseudomonadati</taxon>
        <taxon>Pseudomonadota</taxon>
        <taxon>Alphaproteobacteria</taxon>
        <taxon>Hyphomicrobiales</taxon>
        <taxon>Rhizobiaceae</taxon>
        <taxon>Sinorhizobium/Ensifer group</taxon>
        <taxon>Ensifer</taxon>
    </lineage>
</organism>